<dbReference type="Proteomes" id="UP000006727">
    <property type="component" value="Chromosome 12"/>
</dbReference>
<dbReference type="Gene3D" id="1.10.630.10">
    <property type="entry name" value="Cytochrome P450"/>
    <property type="match status" value="1"/>
</dbReference>
<comment type="similarity">
    <text evidence="1 7">Belongs to the cytochrome P450 family.</text>
</comment>
<proteinExistence type="inferred from homology"/>
<dbReference type="PANTHER" id="PTHR24286:SF384">
    <property type="entry name" value="P450, PUTATIVE (EUROFUNG)-RELATED"/>
    <property type="match status" value="1"/>
</dbReference>
<organism evidence="9">
    <name type="scientific">Physcomitrium patens</name>
    <name type="common">Spreading-leaved earth moss</name>
    <name type="synonym">Physcomitrella patens</name>
    <dbReference type="NCBI Taxonomy" id="3218"/>
    <lineage>
        <taxon>Eukaryota</taxon>
        <taxon>Viridiplantae</taxon>
        <taxon>Streptophyta</taxon>
        <taxon>Embryophyta</taxon>
        <taxon>Bryophyta</taxon>
        <taxon>Bryophytina</taxon>
        <taxon>Bryopsida</taxon>
        <taxon>Funariidae</taxon>
        <taxon>Funariales</taxon>
        <taxon>Funariaceae</taxon>
        <taxon>Physcomitrium</taxon>
    </lineage>
</organism>
<evidence type="ECO:0000256" key="3">
    <source>
        <dbReference type="ARBA" id="ARBA00022723"/>
    </source>
</evidence>
<reference evidence="9 11" key="1">
    <citation type="journal article" date="2008" name="Science">
        <title>The Physcomitrella genome reveals evolutionary insights into the conquest of land by plants.</title>
        <authorList>
            <person name="Rensing S."/>
            <person name="Lang D."/>
            <person name="Zimmer A."/>
            <person name="Terry A."/>
            <person name="Salamov A."/>
            <person name="Shapiro H."/>
            <person name="Nishiyama T."/>
            <person name="Perroud P.-F."/>
            <person name="Lindquist E."/>
            <person name="Kamisugi Y."/>
            <person name="Tanahashi T."/>
            <person name="Sakakibara K."/>
            <person name="Fujita T."/>
            <person name="Oishi K."/>
            <person name="Shin-I T."/>
            <person name="Kuroki Y."/>
            <person name="Toyoda A."/>
            <person name="Suzuki Y."/>
            <person name="Hashimoto A."/>
            <person name="Yamaguchi K."/>
            <person name="Sugano A."/>
            <person name="Kohara Y."/>
            <person name="Fujiyama A."/>
            <person name="Anterola A."/>
            <person name="Aoki S."/>
            <person name="Ashton N."/>
            <person name="Barbazuk W.B."/>
            <person name="Barker E."/>
            <person name="Bennetzen J."/>
            <person name="Bezanilla M."/>
            <person name="Blankenship R."/>
            <person name="Cho S.H."/>
            <person name="Dutcher S."/>
            <person name="Estelle M."/>
            <person name="Fawcett J.A."/>
            <person name="Gundlach H."/>
            <person name="Hanada K."/>
            <person name="Heyl A."/>
            <person name="Hicks K.A."/>
            <person name="Hugh J."/>
            <person name="Lohr M."/>
            <person name="Mayer K."/>
            <person name="Melkozernov A."/>
            <person name="Murata T."/>
            <person name="Nelson D."/>
            <person name="Pils B."/>
            <person name="Prigge M."/>
            <person name="Reiss B."/>
            <person name="Renner T."/>
            <person name="Rombauts S."/>
            <person name="Rushton P."/>
            <person name="Sanderfoot A."/>
            <person name="Schween G."/>
            <person name="Shiu S.-H."/>
            <person name="Stueber K."/>
            <person name="Theodoulou F.L."/>
            <person name="Tu H."/>
            <person name="Van de Peer Y."/>
            <person name="Verrier P.J."/>
            <person name="Waters E."/>
            <person name="Wood A."/>
            <person name="Yang L."/>
            <person name="Cove D."/>
            <person name="Cuming A."/>
            <person name="Hasebe M."/>
            <person name="Lucas S."/>
            <person name="Mishler D.B."/>
            <person name="Reski R."/>
            <person name="Grigoriev I."/>
            <person name="Quatrano R.S."/>
            <person name="Boore J.L."/>
        </authorList>
    </citation>
    <scope>NUCLEOTIDE SEQUENCE [LARGE SCALE GENOMIC DNA]</scope>
    <source>
        <strain evidence="10 11">cv. Gransden 2004</strain>
    </source>
</reference>
<dbReference type="Gramene" id="Pp3c12_5820V3.2">
    <property type="protein sequence ID" value="Pp3c12_5820V3.2"/>
    <property type="gene ID" value="Pp3c12_5820"/>
</dbReference>
<evidence type="ECO:0000256" key="6">
    <source>
        <dbReference type="ARBA" id="ARBA00023033"/>
    </source>
</evidence>
<dbReference type="GO" id="GO:0004497">
    <property type="term" value="F:monooxygenase activity"/>
    <property type="evidence" value="ECO:0000318"/>
    <property type="project" value="GO_Central"/>
</dbReference>
<dbReference type="STRING" id="3218.A0A2K1JPM7"/>
<keyword evidence="4 7" id="KW-0560">Oxidoreductase</keyword>
<keyword evidence="5 7" id="KW-0408">Iron</keyword>
<dbReference type="EMBL" id="ABEU02000012">
    <property type="protein sequence ID" value="PNR43492.1"/>
    <property type="molecule type" value="Genomic_DNA"/>
</dbReference>
<reference evidence="9 11" key="2">
    <citation type="journal article" date="2018" name="Plant J.">
        <title>The Physcomitrella patens chromosome-scale assembly reveals moss genome structure and evolution.</title>
        <authorList>
            <person name="Lang D."/>
            <person name="Ullrich K.K."/>
            <person name="Murat F."/>
            <person name="Fuchs J."/>
            <person name="Jenkins J."/>
            <person name="Haas F.B."/>
            <person name="Piednoel M."/>
            <person name="Gundlach H."/>
            <person name="Van Bel M."/>
            <person name="Meyberg R."/>
            <person name="Vives C."/>
            <person name="Morata J."/>
            <person name="Symeonidi A."/>
            <person name="Hiss M."/>
            <person name="Muchero W."/>
            <person name="Kamisugi Y."/>
            <person name="Saleh O."/>
            <person name="Blanc G."/>
            <person name="Decker E.L."/>
            <person name="van Gessel N."/>
            <person name="Grimwood J."/>
            <person name="Hayes R.D."/>
            <person name="Graham S.W."/>
            <person name="Gunter L.E."/>
            <person name="McDaniel S.F."/>
            <person name="Hoernstein S.N.W."/>
            <person name="Larsson A."/>
            <person name="Li F.W."/>
            <person name="Perroud P.F."/>
            <person name="Phillips J."/>
            <person name="Ranjan P."/>
            <person name="Rokshar D.S."/>
            <person name="Rothfels C.J."/>
            <person name="Schneider L."/>
            <person name="Shu S."/>
            <person name="Stevenson D.W."/>
            <person name="Thummler F."/>
            <person name="Tillich M."/>
            <person name="Villarreal Aguilar J.C."/>
            <person name="Widiez T."/>
            <person name="Wong G.K."/>
            <person name="Wymore A."/>
            <person name="Zhang Y."/>
            <person name="Zimmer A.D."/>
            <person name="Quatrano R.S."/>
            <person name="Mayer K.F.X."/>
            <person name="Goodstein D."/>
            <person name="Casacuberta J.M."/>
            <person name="Vandepoele K."/>
            <person name="Reski R."/>
            <person name="Cuming A.C."/>
            <person name="Tuskan G.A."/>
            <person name="Maumus F."/>
            <person name="Salse J."/>
            <person name="Schmutz J."/>
            <person name="Rensing S.A."/>
        </authorList>
    </citation>
    <scope>NUCLEOTIDE SEQUENCE [LARGE SCALE GENOMIC DNA]</scope>
    <source>
        <strain evidence="10 11">cv. Gransden 2004</strain>
    </source>
</reference>
<dbReference type="FunCoup" id="A0A2K1JPM7">
    <property type="interactions" value="76"/>
</dbReference>
<dbReference type="InParanoid" id="A0A2K1JPM7"/>
<dbReference type="Gramene" id="Pp3c12_5820V3.1">
    <property type="protein sequence ID" value="Pp3c12_5820V3.1"/>
    <property type="gene ID" value="Pp3c12_5820"/>
</dbReference>
<protein>
    <recommendedName>
        <fullName evidence="12">Cytochrome P450</fullName>
    </recommendedName>
</protein>
<dbReference type="GO" id="GO:0020037">
    <property type="term" value="F:heme binding"/>
    <property type="evidence" value="ECO:0007669"/>
    <property type="project" value="InterPro"/>
</dbReference>
<keyword evidence="6 7" id="KW-0503">Monooxygenase</keyword>
<accession>A0A2K1JPM7</accession>
<keyword evidence="8" id="KW-0812">Transmembrane</keyword>
<dbReference type="PaxDb" id="3218-PP1S56_61V6.1"/>
<dbReference type="GO" id="GO:0016705">
    <property type="term" value="F:oxidoreductase activity, acting on paired donors, with incorporation or reduction of molecular oxygen"/>
    <property type="evidence" value="ECO:0007669"/>
    <property type="project" value="InterPro"/>
</dbReference>
<keyword evidence="8" id="KW-0472">Membrane</keyword>
<evidence type="ECO:0000256" key="8">
    <source>
        <dbReference type="SAM" id="Phobius"/>
    </source>
</evidence>
<keyword evidence="2 7" id="KW-0349">Heme</keyword>
<keyword evidence="11" id="KW-1185">Reference proteome</keyword>
<dbReference type="EnsemblPlants" id="Pp3c12_5820V3.1">
    <property type="protein sequence ID" value="Pp3c12_5820V3.1"/>
    <property type="gene ID" value="Pp3c12_5820"/>
</dbReference>
<evidence type="ECO:0008006" key="12">
    <source>
        <dbReference type="Google" id="ProtNLM"/>
    </source>
</evidence>
<dbReference type="Pfam" id="PF00067">
    <property type="entry name" value="p450"/>
    <property type="match status" value="2"/>
</dbReference>
<dbReference type="PANTHER" id="PTHR24286">
    <property type="entry name" value="CYTOCHROME P450 26"/>
    <property type="match status" value="1"/>
</dbReference>
<dbReference type="PRINTS" id="PR00385">
    <property type="entry name" value="P450"/>
</dbReference>
<dbReference type="EnsemblPlants" id="Pp3c12_5820V3.2">
    <property type="protein sequence ID" value="Pp3c12_5820V3.2"/>
    <property type="gene ID" value="Pp3c12_5820"/>
</dbReference>
<keyword evidence="8" id="KW-1133">Transmembrane helix</keyword>
<evidence type="ECO:0000256" key="1">
    <source>
        <dbReference type="ARBA" id="ARBA00010617"/>
    </source>
</evidence>
<evidence type="ECO:0000313" key="9">
    <source>
        <dbReference type="EMBL" id="PNR43492.1"/>
    </source>
</evidence>
<dbReference type="AlphaFoldDB" id="A0A2K1JPM7"/>
<evidence type="ECO:0000256" key="2">
    <source>
        <dbReference type="ARBA" id="ARBA00022617"/>
    </source>
</evidence>
<evidence type="ECO:0000313" key="10">
    <source>
        <dbReference type="EnsemblPlants" id="Pp3c12_5820V3.1"/>
    </source>
</evidence>
<reference evidence="10" key="3">
    <citation type="submission" date="2020-12" db="UniProtKB">
        <authorList>
            <consortium name="EnsemblPlants"/>
        </authorList>
    </citation>
    <scope>IDENTIFICATION</scope>
</reference>
<dbReference type="SUPFAM" id="SSF48264">
    <property type="entry name" value="Cytochrome P450"/>
    <property type="match status" value="1"/>
</dbReference>
<dbReference type="PROSITE" id="PS00086">
    <property type="entry name" value="CYTOCHROME_P450"/>
    <property type="match status" value="1"/>
</dbReference>
<name>A0A2K1JPM7_PHYPA</name>
<dbReference type="InterPro" id="IPR001128">
    <property type="entry name" value="Cyt_P450"/>
</dbReference>
<sequence>MEGLHYVWEQVGAHTGVWTVGATLLAVLTGWLLWSTTAVPTRNPPVPPGSFGWPLVGETLDQLDAAKANQVVKFYATRVAKYGEVFRTHFLFNPAVSMGAPEGNKFLFGNENKLVQNSWPGPVTRLLGKNSLTVLVGEEHKRARRVYTTFFNPEGLQASLPRIEAIVRRHAAEYWEGKDQILGVPTAKEFAFTVAADLFMSMDNHDPLYRLFAQAHEEFVTGFFKIPIYLPGSAPSLTKEEGINPPHDLLNVMLTVPYENDSFMTDDAIKDNILLMMTASHDTSSTTIAFVLKYLYLNPECLKEVIREQLAIAKDKRADAAVTWEDTKNMKYTWRAIQETMRLQPPVQAGFRRAIKDFEFGGFSIPKGWTLIWSVARSHMSPKFFPDPEKFDPSRFEGSGPPPYVFIPFGGGPHICLGNEFARLEMLLFLHHIVLNYEWEMVDPNEQVSITPVTHFKKGLELILRKRRFE</sequence>
<dbReference type="PRINTS" id="PR00359">
    <property type="entry name" value="BP450"/>
</dbReference>
<evidence type="ECO:0000256" key="4">
    <source>
        <dbReference type="ARBA" id="ARBA00023002"/>
    </source>
</evidence>
<evidence type="ECO:0000256" key="7">
    <source>
        <dbReference type="RuleBase" id="RU000461"/>
    </source>
</evidence>
<gene>
    <name evidence="9" type="ORF">PHYPA_015873</name>
</gene>
<evidence type="ECO:0000256" key="5">
    <source>
        <dbReference type="ARBA" id="ARBA00023004"/>
    </source>
</evidence>
<dbReference type="GO" id="GO:0005506">
    <property type="term" value="F:iron ion binding"/>
    <property type="evidence" value="ECO:0007669"/>
    <property type="project" value="InterPro"/>
</dbReference>
<keyword evidence="3 7" id="KW-0479">Metal-binding</keyword>
<evidence type="ECO:0000313" key="11">
    <source>
        <dbReference type="Proteomes" id="UP000006727"/>
    </source>
</evidence>
<dbReference type="InterPro" id="IPR017972">
    <property type="entry name" value="Cyt_P450_CS"/>
</dbReference>
<dbReference type="InterPro" id="IPR002397">
    <property type="entry name" value="Cyt_P450_B"/>
</dbReference>
<dbReference type="InterPro" id="IPR036396">
    <property type="entry name" value="Cyt_P450_sf"/>
</dbReference>
<feature type="transmembrane region" description="Helical" evidence="8">
    <location>
        <begin position="12"/>
        <end position="34"/>
    </location>
</feature>
<dbReference type="CDD" id="cd11043">
    <property type="entry name" value="CYP90-like"/>
    <property type="match status" value="1"/>
</dbReference>